<dbReference type="Gene3D" id="3.40.800.20">
    <property type="entry name" value="Histone deacetylase domain"/>
    <property type="match status" value="1"/>
</dbReference>
<dbReference type="InterPro" id="IPR037138">
    <property type="entry name" value="His_deacetylse_dom_sf"/>
</dbReference>
<dbReference type="InterPro" id="IPR023801">
    <property type="entry name" value="His_deacetylse_dom"/>
</dbReference>
<reference evidence="9 10" key="2">
    <citation type="journal article" date="2008" name="Science">
        <title>Environmental genomics reveals a single-species ecosystem deep within Earth.</title>
        <authorList>
            <person name="Chivian D."/>
            <person name="Brodie E.L."/>
            <person name="Alm E.J."/>
            <person name="Culley D.E."/>
            <person name="Dehal P.S."/>
            <person name="Desantis T.Z."/>
            <person name="Gihring T.M."/>
            <person name="Lapidus A."/>
            <person name="Lin L.H."/>
            <person name="Lowry S.R."/>
            <person name="Moser D.P."/>
            <person name="Richardson P.M."/>
            <person name="Southam G."/>
            <person name="Wanger G."/>
            <person name="Pratt L.M."/>
            <person name="Andersen G.L."/>
            <person name="Hazen T.C."/>
            <person name="Brockman F.J."/>
            <person name="Arkin A.P."/>
            <person name="Onstott T.C."/>
        </authorList>
    </citation>
    <scope>NUCLEOTIDE SEQUENCE [LARGE SCALE GENOMIC DNA]</scope>
    <source>
        <strain evidence="9 10">MP104C</strain>
    </source>
</reference>
<evidence type="ECO:0000256" key="5">
    <source>
        <dbReference type="ARBA" id="ARBA00022853"/>
    </source>
</evidence>
<keyword evidence="4" id="KW-0378">Hydrolase</keyword>
<reference evidence="10" key="1">
    <citation type="submission" date="2007-10" db="EMBL/GenBank/DDBJ databases">
        <title>Complete sequence of chromosome of Desulforudis audaxviator MP104C.</title>
        <authorList>
            <person name="Copeland A."/>
            <person name="Lucas S."/>
            <person name="Lapidus A."/>
            <person name="Barry K."/>
            <person name="Glavina del Rio T."/>
            <person name="Dalin E."/>
            <person name="Tice H."/>
            <person name="Bruce D."/>
            <person name="Pitluck S."/>
            <person name="Lowry S.R."/>
            <person name="Larimer F."/>
            <person name="Land M.L."/>
            <person name="Hauser L."/>
            <person name="Kyrpides N."/>
            <person name="Ivanova N.N."/>
            <person name="Richardson P."/>
        </authorList>
    </citation>
    <scope>NUCLEOTIDE SEQUENCE [LARGE SCALE GENOMIC DNA]</scope>
    <source>
        <strain evidence="10">MP104C</strain>
    </source>
</reference>
<dbReference type="PANTHER" id="PTHR10625:SF5">
    <property type="entry name" value="HISTONE DEACETYLASE"/>
    <property type="match status" value="1"/>
</dbReference>
<evidence type="ECO:0000256" key="2">
    <source>
        <dbReference type="ARBA" id="ARBA00012111"/>
    </source>
</evidence>
<keyword evidence="3" id="KW-0678">Repressor</keyword>
<dbReference type="AlphaFoldDB" id="B1I1A4"/>
<dbReference type="EC" id="3.5.1.98" evidence="2"/>
<sequence length="331" mass="35601">MLSIGDGEGFTIETPVQPAAREARLAVVYDPIYLEHDTGSHPESAERLRHATAALHAAGRFERAALVRPRRATEAEVERVHAAEYLADVREACRQGRRRLDPDTAVCPASYEVAMWAAGGALTALEVVMDGRFDRALALVRPPGHHALPARSMGFCLFNNVAVAARHALEVYGLERILVVDWDFHHGNGTEEIFYEDPRVLFFSIHSRYGYPGTGHADRVGRGEGAGFNINVPLPDSAGDAGCEAAFREVLVPAAGDYRPELVMVSAGQDGYYADPLGGLGLTPAGYARLAGLVREIAEAHCGGRIVAALEGGYHLKGLAETLGVVLDAWL</sequence>
<gene>
    <name evidence="9" type="ordered locus">Daud_0262</name>
</gene>
<dbReference type="Proteomes" id="UP000008544">
    <property type="component" value="Chromosome"/>
</dbReference>
<dbReference type="KEGG" id="dau:Daud_0262"/>
<dbReference type="Pfam" id="PF00850">
    <property type="entry name" value="Hist_deacetyl"/>
    <property type="match status" value="1"/>
</dbReference>
<dbReference type="InterPro" id="IPR023696">
    <property type="entry name" value="Ureohydrolase_dom_sf"/>
</dbReference>
<evidence type="ECO:0000259" key="8">
    <source>
        <dbReference type="Pfam" id="PF00850"/>
    </source>
</evidence>
<proteinExistence type="inferred from homology"/>
<dbReference type="EMBL" id="CP000860">
    <property type="protein sequence ID" value="ACA58823.1"/>
    <property type="molecule type" value="Genomic_DNA"/>
</dbReference>
<name>B1I1A4_DESAP</name>
<keyword evidence="6" id="KW-0805">Transcription regulation</keyword>
<evidence type="ECO:0000313" key="9">
    <source>
        <dbReference type="EMBL" id="ACA58823.1"/>
    </source>
</evidence>
<dbReference type="SUPFAM" id="SSF52768">
    <property type="entry name" value="Arginase/deacetylase"/>
    <property type="match status" value="1"/>
</dbReference>
<protein>
    <recommendedName>
        <fullName evidence="2">histone deacetylase</fullName>
        <ecNumber evidence="2">3.5.1.98</ecNumber>
    </recommendedName>
</protein>
<evidence type="ECO:0000256" key="7">
    <source>
        <dbReference type="ARBA" id="ARBA00023163"/>
    </source>
</evidence>
<keyword evidence="7" id="KW-0804">Transcription</keyword>
<feature type="domain" description="Histone deacetylase" evidence="8">
    <location>
        <begin position="41"/>
        <end position="327"/>
    </location>
</feature>
<dbReference type="InterPro" id="IPR000286">
    <property type="entry name" value="HDACs"/>
</dbReference>
<dbReference type="HOGENOM" id="CLU_007727_8_2_9"/>
<dbReference type="GO" id="GO:0141221">
    <property type="term" value="F:histone deacetylase activity, hydrolytic mechanism"/>
    <property type="evidence" value="ECO:0007669"/>
    <property type="project" value="UniProtKB-EC"/>
</dbReference>
<dbReference type="PRINTS" id="PR01270">
    <property type="entry name" value="HDASUPER"/>
</dbReference>
<dbReference type="GO" id="GO:0005737">
    <property type="term" value="C:cytoplasm"/>
    <property type="evidence" value="ECO:0007669"/>
    <property type="project" value="TreeGrafter"/>
</dbReference>
<accession>B1I1A4</accession>
<dbReference type="STRING" id="477974.Daud_0262"/>
<dbReference type="CDD" id="cd09992">
    <property type="entry name" value="HDAC_classII"/>
    <property type="match status" value="1"/>
</dbReference>
<dbReference type="OrthoDB" id="9808367at2"/>
<dbReference type="GO" id="GO:0040029">
    <property type="term" value="P:epigenetic regulation of gene expression"/>
    <property type="evidence" value="ECO:0007669"/>
    <property type="project" value="TreeGrafter"/>
</dbReference>
<evidence type="ECO:0000256" key="6">
    <source>
        <dbReference type="ARBA" id="ARBA00023015"/>
    </source>
</evidence>
<organism evidence="9 10">
    <name type="scientific">Desulforudis audaxviator (strain MP104C)</name>
    <dbReference type="NCBI Taxonomy" id="477974"/>
    <lineage>
        <taxon>Bacteria</taxon>
        <taxon>Bacillati</taxon>
        <taxon>Bacillota</taxon>
        <taxon>Clostridia</taxon>
        <taxon>Thermoanaerobacterales</taxon>
        <taxon>Candidatus Desulforudaceae</taxon>
        <taxon>Candidatus Desulforudis</taxon>
    </lineage>
</organism>
<evidence type="ECO:0000256" key="3">
    <source>
        <dbReference type="ARBA" id="ARBA00022491"/>
    </source>
</evidence>
<keyword evidence="5" id="KW-0156">Chromatin regulator</keyword>
<evidence type="ECO:0000256" key="1">
    <source>
        <dbReference type="ARBA" id="ARBA00007738"/>
    </source>
</evidence>
<evidence type="ECO:0000256" key="4">
    <source>
        <dbReference type="ARBA" id="ARBA00022801"/>
    </source>
</evidence>
<keyword evidence="10" id="KW-1185">Reference proteome</keyword>
<dbReference type="eggNOG" id="COG0123">
    <property type="taxonomic scope" value="Bacteria"/>
</dbReference>
<evidence type="ECO:0000313" key="10">
    <source>
        <dbReference type="Proteomes" id="UP000008544"/>
    </source>
</evidence>
<dbReference type="PANTHER" id="PTHR10625">
    <property type="entry name" value="HISTONE DEACETYLASE HDAC1-RELATED"/>
    <property type="match status" value="1"/>
</dbReference>
<comment type="similarity">
    <text evidence="1">Belongs to the histone deacetylase family. HD type 2 subfamily.</text>
</comment>